<dbReference type="Proteomes" id="UP001168552">
    <property type="component" value="Unassembled WGS sequence"/>
</dbReference>
<dbReference type="EMBL" id="JAUHJS010000002">
    <property type="protein sequence ID" value="MDN4164993.1"/>
    <property type="molecule type" value="Genomic_DNA"/>
</dbReference>
<evidence type="ECO:0000313" key="1">
    <source>
        <dbReference type="EMBL" id="MDN4164993.1"/>
    </source>
</evidence>
<keyword evidence="2" id="KW-1185">Reference proteome</keyword>
<protein>
    <submittedName>
        <fullName evidence="1">Uncharacterized protein</fullName>
    </submittedName>
</protein>
<comment type="caution">
    <text evidence="1">The sequence shown here is derived from an EMBL/GenBank/DDBJ whole genome shotgun (WGS) entry which is preliminary data.</text>
</comment>
<evidence type="ECO:0000313" key="2">
    <source>
        <dbReference type="Proteomes" id="UP001168552"/>
    </source>
</evidence>
<organism evidence="1 2">
    <name type="scientific">Shiella aurantiaca</name>
    <dbReference type="NCBI Taxonomy" id="3058365"/>
    <lineage>
        <taxon>Bacteria</taxon>
        <taxon>Pseudomonadati</taxon>
        <taxon>Bacteroidota</taxon>
        <taxon>Cytophagia</taxon>
        <taxon>Cytophagales</taxon>
        <taxon>Shiellaceae</taxon>
        <taxon>Shiella</taxon>
    </lineage>
</organism>
<gene>
    <name evidence="1" type="ORF">QWY31_05735</name>
</gene>
<name>A0ABT8F3N7_9BACT</name>
<proteinExistence type="predicted"/>
<reference evidence="1" key="1">
    <citation type="submission" date="2023-06" db="EMBL/GenBank/DDBJ databases">
        <title>Cytophagales bacterium Strain LB-30, isolated from soil.</title>
        <authorList>
            <person name="Liu B."/>
        </authorList>
    </citation>
    <scope>NUCLEOTIDE SEQUENCE</scope>
    <source>
        <strain evidence="1">LB-30</strain>
    </source>
</reference>
<dbReference type="RefSeq" id="WP_320003517.1">
    <property type="nucleotide sequence ID" value="NZ_JAUHJS010000002.1"/>
</dbReference>
<sequence length="136" mass="15386">MFDCSKVVGLNKKLPKDKFMLLRVQEGYANLYFVGSRYKADKQGNVETRDTYVSGADLPSFDYYIKKKGNESIEFFSNTSPSPTMFGLNKMLKRQAAALLADDEALLKRIDAGEFKHEDIPEVISIYNANKAKAKK</sequence>
<accession>A0ABT8F3N7</accession>